<dbReference type="PANTHER" id="PTHR30188:SF4">
    <property type="entry name" value="PROTEIN TRIGALACTOSYLDIACYLGLYCEROL 1, CHLOROPLASTIC"/>
    <property type="match status" value="1"/>
</dbReference>
<gene>
    <name evidence="2" type="ORF">LX12_002966</name>
</gene>
<dbReference type="PANTHER" id="PTHR30188">
    <property type="entry name" value="ABC TRANSPORTER PERMEASE PROTEIN-RELATED"/>
    <property type="match status" value="1"/>
</dbReference>
<reference evidence="2 3" key="1">
    <citation type="submission" date="2022-06" db="EMBL/GenBank/DDBJ databases">
        <title>Genomic Encyclopedia of Archaeal and Bacterial Type Strains, Phase II (KMG-II): from individual species to whole genera.</title>
        <authorList>
            <person name="Goeker M."/>
        </authorList>
    </citation>
    <scope>NUCLEOTIDE SEQUENCE [LARGE SCALE GENOMIC DNA]</scope>
    <source>
        <strain evidence="2 3">DSM 45037</strain>
    </source>
</reference>
<feature type="transmembrane region" description="Helical" evidence="1">
    <location>
        <begin position="149"/>
        <end position="174"/>
    </location>
</feature>
<name>A0ABT1H7B6_9NOCA</name>
<proteinExistence type="predicted"/>
<protein>
    <submittedName>
        <fullName evidence="2">Phospholipid/cholesterol/gamma-HCH transport system permease protein</fullName>
    </submittedName>
</protein>
<sequence>MITTGIGDRAVDGAVTFGSTIGLAGQALRWAIGDIVAARFPFREFVTQTWFVITVTTLPAILVAVPFGVIVSVQVGSLTQQVGATSIAGAAGGLGIIQQGAPIVTALLLGGAAGSAIASDLGARTIREEIAAMETIGLNPIRRVVAPRFVSVLFVAPLLCMLIVFTGLLAGYLISVNVQGITAGSYVASFASFASVTDIVVALVKSLIFGLVVVSIACHRGLSTKGGPKGVATSVNATVVLGVVACFVINVFITQLTTMFIPQTIG</sequence>
<accession>A0ABT1H7B6</accession>
<dbReference type="Proteomes" id="UP001205740">
    <property type="component" value="Unassembled WGS sequence"/>
</dbReference>
<dbReference type="InterPro" id="IPR030802">
    <property type="entry name" value="Permease_MalE"/>
</dbReference>
<feature type="transmembrane region" description="Helical" evidence="1">
    <location>
        <begin position="186"/>
        <end position="218"/>
    </location>
</feature>
<feature type="transmembrane region" description="Helical" evidence="1">
    <location>
        <begin position="230"/>
        <end position="253"/>
    </location>
</feature>
<feature type="transmembrane region" description="Helical" evidence="1">
    <location>
        <begin position="50"/>
        <end position="71"/>
    </location>
</feature>
<comment type="caution">
    <text evidence="2">The sequence shown here is derived from an EMBL/GenBank/DDBJ whole genome shotgun (WGS) entry which is preliminary data.</text>
</comment>
<keyword evidence="1" id="KW-0472">Membrane</keyword>
<dbReference type="Pfam" id="PF02405">
    <property type="entry name" value="MlaE"/>
    <property type="match status" value="1"/>
</dbReference>
<keyword evidence="1" id="KW-0812">Transmembrane</keyword>
<keyword evidence="3" id="KW-1185">Reference proteome</keyword>
<evidence type="ECO:0000256" key="1">
    <source>
        <dbReference type="SAM" id="Phobius"/>
    </source>
</evidence>
<evidence type="ECO:0000313" key="3">
    <source>
        <dbReference type="Proteomes" id="UP001205740"/>
    </source>
</evidence>
<dbReference type="EMBL" id="JAMTCG010000005">
    <property type="protein sequence ID" value="MCP2161767.1"/>
    <property type="molecule type" value="Genomic_DNA"/>
</dbReference>
<organism evidence="2 3">
    <name type="scientific">Williamsia serinedens</name>
    <dbReference type="NCBI Taxonomy" id="391736"/>
    <lineage>
        <taxon>Bacteria</taxon>
        <taxon>Bacillati</taxon>
        <taxon>Actinomycetota</taxon>
        <taxon>Actinomycetes</taxon>
        <taxon>Mycobacteriales</taxon>
        <taxon>Nocardiaceae</taxon>
        <taxon>Williamsia</taxon>
    </lineage>
</organism>
<keyword evidence="1" id="KW-1133">Transmembrane helix</keyword>
<evidence type="ECO:0000313" key="2">
    <source>
        <dbReference type="EMBL" id="MCP2161767.1"/>
    </source>
</evidence>